<evidence type="ECO:0000256" key="1">
    <source>
        <dbReference type="SAM" id="MobiDB-lite"/>
    </source>
</evidence>
<sequence length="181" mass="20553">MQNLEIVKLLLCDYGYFIRGAVKINKTNNSEETAFDIFERANGSQTQPIKEGHEEEIEEKMPKILQSKGAMSAKDSRIKWLRRGLNFLSFEMDTDTSNDVRNALLTTVINPPGGFWPDDYNPSNDGSNNSSTLIQQRPHTAGRPIWLDKYPDSFLILMLFNYAGFLVSIVQIFLLDLCGLN</sequence>
<organism evidence="3 4">
    <name type="scientific">Protea cynaroides</name>
    <dbReference type="NCBI Taxonomy" id="273540"/>
    <lineage>
        <taxon>Eukaryota</taxon>
        <taxon>Viridiplantae</taxon>
        <taxon>Streptophyta</taxon>
        <taxon>Embryophyta</taxon>
        <taxon>Tracheophyta</taxon>
        <taxon>Spermatophyta</taxon>
        <taxon>Magnoliopsida</taxon>
        <taxon>Proteales</taxon>
        <taxon>Proteaceae</taxon>
        <taxon>Protea</taxon>
    </lineage>
</organism>
<feature type="region of interest" description="Disordered" evidence="1">
    <location>
        <begin position="115"/>
        <end position="134"/>
    </location>
</feature>
<evidence type="ECO:0000256" key="2">
    <source>
        <dbReference type="SAM" id="Phobius"/>
    </source>
</evidence>
<dbReference type="EMBL" id="JAMYWD010002053">
    <property type="protein sequence ID" value="KAJ4940040.1"/>
    <property type="molecule type" value="Genomic_DNA"/>
</dbReference>
<reference evidence="3" key="1">
    <citation type="journal article" date="2023" name="Plant J.">
        <title>The genome of the king protea, Protea cynaroides.</title>
        <authorList>
            <person name="Chang J."/>
            <person name="Duong T.A."/>
            <person name="Schoeman C."/>
            <person name="Ma X."/>
            <person name="Roodt D."/>
            <person name="Barker N."/>
            <person name="Li Z."/>
            <person name="Van de Peer Y."/>
            <person name="Mizrachi E."/>
        </authorList>
    </citation>
    <scope>NUCLEOTIDE SEQUENCE</scope>
    <source>
        <tissue evidence="3">Young leaves</tissue>
    </source>
</reference>
<keyword evidence="4" id="KW-1185">Reference proteome</keyword>
<dbReference type="AlphaFoldDB" id="A0A9Q0GMP4"/>
<keyword evidence="2" id="KW-0472">Membrane</keyword>
<proteinExistence type="predicted"/>
<feature type="compositionally biased region" description="Polar residues" evidence="1">
    <location>
        <begin position="121"/>
        <end position="134"/>
    </location>
</feature>
<evidence type="ECO:0000313" key="4">
    <source>
        <dbReference type="Proteomes" id="UP001141806"/>
    </source>
</evidence>
<dbReference type="Proteomes" id="UP001141806">
    <property type="component" value="Unassembled WGS sequence"/>
</dbReference>
<keyword evidence="2" id="KW-0812">Transmembrane</keyword>
<gene>
    <name evidence="3" type="ORF">NE237_000046</name>
</gene>
<evidence type="ECO:0000313" key="3">
    <source>
        <dbReference type="EMBL" id="KAJ4940040.1"/>
    </source>
</evidence>
<protein>
    <submittedName>
        <fullName evidence="3">Uncharacterized protein</fullName>
    </submittedName>
</protein>
<name>A0A9Q0GMP4_9MAGN</name>
<accession>A0A9Q0GMP4</accession>
<keyword evidence="2" id="KW-1133">Transmembrane helix</keyword>
<feature type="transmembrane region" description="Helical" evidence="2">
    <location>
        <begin position="154"/>
        <end position="175"/>
    </location>
</feature>
<dbReference type="OrthoDB" id="681126at2759"/>
<comment type="caution">
    <text evidence="3">The sequence shown here is derived from an EMBL/GenBank/DDBJ whole genome shotgun (WGS) entry which is preliminary data.</text>
</comment>